<dbReference type="Proteomes" id="UP001303889">
    <property type="component" value="Unassembled WGS sequence"/>
</dbReference>
<gene>
    <name evidence="2" type="ORF">C8A05DRAFT_39062</name>
</gene>
<reference evidence="2" key="2">
    <citation type="submission" date="2023-05" db="EMBL/GenBank/DDBJ databases">
        <authorList>
            <consortium name="Lawrence Berkeley National Laboratory"/>
            <person name="Steindorff A."/>
            <person name="Hensen N."/>
            <person name="Bonometti L."/>
            <person name="Westerberg I."/>
            <person name="Brannstrom I.O."/>
            <person name="Guillou S."/>
            <person name="Cros-Aarteil S."/>
            <person name="Calhoun S."/>
            <person name="Haridas S."/>
            <person name="Kuo A."/>
            <person name="Mondo S."/>
            <person name="Pangilinan J."/>
            <person name="Riley R."/>
            <person name="Labutti K."/>
            <person name="Andreopoulos B."/>
            <person name="Lipzen A."/>
            <person name="Chen C."/>
            <person name="Yanf M."/>
            <person name="Daum C."/>
            <person name="Ng V."/>
            <person name="Clum A."/>
            <person name="Ohm R."/>
            <person name="Martin F."/>
            <person name="Silar P."/>
            <person name="Natvig D."/>
            <person name="Lalanne C."/>
            <person name="Gautier V."/>
            <person name="Ament-Velasquez S.L."/>
            <person name="Kruys A."/>
            <person name="Hutchinson M.I."/>
            <person name="Powell A.J."/>
            <person name="Barry K."/>
            <person name="Miller A.N."/>
            <person name="Grigoriev I.V."/>
            <person name="Debuchy R."/>
            <person name="Gladieux P."/>
            <person name="Thoren M.H."/>
            <person name="Johannesson H."/>
        </authorList>
    </citation>
    <scope>NUCLEOTIDE SEQUENCE</scope>
    <source>
        <strain evidence="2">CBS 103.79</strain>
    </source>
</reference>
<evidence type="ECO:0000313" key="2">
    <source>
        <dbReference type="EMBL" id="KAK3897390.1"/>
    </source>
</evidence>
<feature type="region of interest" description="Disordered" evidence="1">
    <location>
        <begin position="1"/>
        <end position="31"/>
    </location>
</feature>
<keyword evidence="3" id="KW-1185">Reference proteome</keyword>
<accession>A0AAN6MAX5</accession>
<organism evidence="2 3">
    <name type="scientific">Staphylotrichum tortipilum</name>
    <dbReference type="NCBI Taxonomy" id="2831512"/>
    <lineage>
        <taxon>Eukaryota</taxon>
        <taxon>Fungi</taxon>
        <taxon>Dikarya</taxon>
        <taxon>Ascomycota</taxon>
        <taxon>Pezizomycotina</taxon>
        <taxon>Sordariomycetes</taxon>
        <taxon>Sordariomycetidae</taxon>
        <taxon>Sordariales</taxon>
        <taxon>Chaetomiaceae</taxon>
        <taxon>Staphylotrichum</taxon>
    </lineage>
</organism>
<name>A0AAN6MAX5_9PEZI</name>
<dbReference type="EMBL" id="MU856179">
    <property type="protein sequence ID" value="KAK3897390.1"/>
    <property type="molecule type" value="Genomic_DNA"/>
</dbReference>
<dbReference type="AlphaFoldDB" id="A0AAN6MAX5"/>
<protein>
    <submittedName>
        <fullName evidence="2">Uncharacterized protein</fullName>
    </submittedName>
</protein>
<reference evidence="2" key="1">
    <citation type="journal article" date="2023" name="Mol. Phylogenet. Evol.">
        <title>Genome-scale phylogeny and comparative genomics of the fungal order Sordariales.</title>
        <authorList>
            <person name="Hensen N."/>
            <person name="Bonometti L."/>
            <person name="Westerberg I."/>
            <person name="Brannstrom I.O."/>
            <person name="Guillou S."/>
            <person name="Cros-Aarteil S."/>
            <person name="Calhoun S."/>
            <person name="Haridas S."/>
            <person name="Kuo A."/>
            <person name="Mondo S."/>
            <person name="Pangilinan J."/>
            <person name="Riley R."/>
            <person name="LaButti K."/>
            <person name="Andreopoulos B."/>
            <person name="Lipzen A."/>
            <person name="Chen C."/>
            <person name="Yan M."/>
            <person name="Daum C."/>
            <person name="Ng V."/>
            <person name="Clum A."/>
            <person name="Steindorff A."/>
            <person name="Ohm R.A."/>
            <person name="Martin F."/>
            <person name="Silar P."/>
            <person name="Natvig D.O."/>
            <person name="Lalanne C."/>
            <person name="Gautier V."/>
            <person name="Ament-Velasquez S.L."/>
            <person name="Kruys A."/>
            <person name="Hutchinson M.I."/>
            <person name="Powell A.J."/>
            <person name="Barry K."/>
            <person name="Miller A.N."/>
            <person name="Grigoriev I.V."/>
            <person name="Debuchy R."/>
            <person name="Gladieux P."/>
            <person name="Hiltunen Thoren M."/>
            <person name="Johannesson H."/>
        </authorList>
    </citation>
    <scope>NUCLEOTIDE SEQUENCE</scope>
    <source>
        <strain evidence="2">CBS 103.79</strain>
    </source>
</reference>
<proteinExistence type="predicted"/>
<sequence>MAHIPNYEGDPDFGTREEDWPDPDVDSSTEEGAEIIRRSEAAMFATMNREIRQREKQRELCQQSTFRGIPEALYDKAKDH</sequence>
<evidence type="ECO:0000313" key="3">
    <source>
        <dbReference type="Proteomes" id="UP001303889"/>
    </source>
</evidence>
<comment type="caution">
    <text evidence="2">The sequence shown here is derived from an EMBL/GenBank/DDBJ whole genome shotgun (WGS) entry which is preliminary data.</text>
</comment>
<feature type="compositionally biased region" description="Acidic residues" evidence="1">
    <location>
        <begin position="19"/>
        <end position="31"/>
    </location>
</feature>
<evidence type="ECO:0000256" key="1">
    <source>
        <dbReference type="SAM" id="MobiDB-lite"/>
    </source>
</evidence>